<evidence type="ECO:0000313" key="1">
    <source>
        <dbReference type="EMBL" id="AEE26954.1"/>
    </source>
</evidence>
<reference evidence="2" key="1">
    <citation type="journal article" date="2011" name="Appl. Environ. Microbiol.">
        <title>Common ancestry and novel genetic traits of Francisella novicida-like isolates from North America and Australia as revealed by comparative genomic analyses.</title>
        <authorList>
            <person name="Siddaramappa S."/>
            <person name="Challacombe J.F."/>
            <person name="Petersen J.M."/>
            <person name="Pillai S."/>
            <person name="Hogg G."/>
            <person name="Kuske C.R."/>
        </authorList>
    </citation>
    <scope>NUCLEOTIDE SEQUENCE [LARGE SCALE GENOMIC DNA]</scope>
    <source>
        <strain evidence="2">3523</strain>
    </source>
</reference>
<dbReference type="AlphaFoldDB" id="F4BHL0"/>
<dbReference type="Proteomes" id="UP000008303">
    <property type="component" value="Chromosome"/>
</dbReference>
<protein>
    <submittedName>
        <fullName evidence="1">Uncharacterized protein</fullName>
    </submittedName>
</protein>
<organism evidence="1 2">
    <name type="scientific">Francisella hispaniensis</name>
    <dbReference type="NCBI Taxonomy" id="622488"/>
    <lineage>
        <taxon>Bacteria</taxon>
        <taxon>Pseudomonadati</taxon>
        <taxon>Pseudomonadota</taxon>
        <taxon>Gammaproteobacteria</taxon>
        <taxon>Thiotrichales</taxon>
        <taxon>Francisellaceae</taxon>
        <taxon>Francisella</taxon>
    </lineage>
</organism>
<sequence>MLINENAQLSVLDMLQLGFLERIRSSKNKYQQLESKKVLIFAS</sequence>
<name>F4BHL0_9GAMM</name>
<proteinExistence type="predicted"/>
<dbReference type="EMBL" id="CP002558">
    <property type="protein sequence ID" value="AEE26954.1"/>
    <property type="molecule type" value="Genomic_DNA"/>
</dbReference>
<evidence type="ECO:0000313" key="2">
    <source>
        <dbReference type="Proteomes" id="UP000008303"/>
    </source>
</evidence>
<gene>
    <name evidence="1" type="ordered locus">FN3523_1651</name>
</gene>
<dbReference type="HOGENOM" id="CLU_3233952_0_0_6"/>
<dbReference type="KEGG" id="fcn:FN3523_1651"/>
<accession>F4BHL0</accession>